<feature type="compositionally biased region" description="Polar residues" evidence="1">
    <location>
        <begin position="12"/>
        <end position="29"/>
    </location>
</feature>
<comment type="caution">
    <text evidence="2">The sequence shown here is derived from an EMBL/GenBank/DDBJ whole genome shotgun (WGS) entry which is preliminary data.</text>
</comment>
<sequence length="142" mass="14409">MALLSEQGAPLSYQSKAPTNAPNKASTTGHAEPGTTAPGSAAERLDDAAAAAEPAEAVTEAITVAVTTYALGVDVVFDAVAEPDAPLRLVVEVVLDDPLGPAPAEVTMAREETTGMVVDTPAAELEMAPARLARPTAEGLYL</sequence>
<dbReference type="Proteomes" id="UP000279259">
    <property type="component" value="Unassembled WGS sequence"/>
</dbReference>
<organism evidence="2 3">
    <name type="scientific">Saitozyma podzolica</name>
    <dbReference type="NCBI Taxonomy" id="1890683"/>
    <lineage>
        <taxon>Eukaryota</taxon>
        <taxon>Fungi</taxon>
        <taxon>Dikarya</taxon>
        <taxon>Basidiomycota</taxon>
        <taxon>Agaricomycotina</taxon>
        <taxon>Tremellomycetes</taxon>
        <taxon>Tremellales</taxon>
        <taxon>Trimorphomycetaceae</taxon>
        <taxon>Saitozyma</taxon>
    </lineage>
</organism>
<protein>
    <submittedName>
        <fullName evidence="2">Uncharacterized protein</fullName>
    </submittedName>
</protein>
<reference evidence="2 3" key="1">
    <citation type="submission" date="2018-11" db="EMBL/GenBank/DDBJ databases">
        <title>Genome sequence of Saitozyma podzolica DSM 27192.</title>
        <authorList>
            <person name="Aliyu H."/>
            <person name="Gorte O."/>
            <person name="Ochsenreither K."/>
        </authorList>
    </citation>
    <scope>NUCLEOTIDE SEQUENCE [LARGE SCALE GENOMIC DNA]</scope>
    <source>
        <strain evidence="2 3">DSM 27192</strain>
    </source>
</reference>
<name>A0A427YMA7_9TREE</name>
<evidence type="ECO:0000256" key="1">
    <source>
        <dbReference type="SAM" id="MobiDB-lite"/>
    </source>
</evidence>
<gene>
    <name evidence="2" type="ORF">EHS25_008594</name>
</gene>
<feature type="region of interest" description="Disordered" evidence="1">
    <location>
        <begin position="1"/>
        <end position="52"/>
    </location>
</feature>
<keyword evidence="3" id="KW-1185">Reference proteome</keyword>
<proteinExistence type="predicted"/>
<dbReference type="EMBL" id="RSCD01000006">
    <property type="protein sequence ID" value="RSH92179.1"/>
    <property type="molecule type" value="Genomic_DNA"/>
</dbReference>
<dbReference type="AlphaFoldDB" id="A0A427YMA7"/>
<evidence type="ECO:0000313" key="3">
    <source>
        <dbReference type="Proteomes" id="UP000279259"/>
    </source>
</evidence>
<evidence type="ECO:0000313" key="2">
    <source>
        <dbReference type="EMBL" id="RSH92179.1"/>
    </source>
</evidence>
<accession>A0A427YMA7</accession>